<dbReference type="InterPro" id="IPR059019">
    <property type="entry name" value="WHD_CapW"/>
</dbReference>
<protein>
    <submittedName>
        <fullName evidence="4">WYL domain-containing protein</fullName>
    </submittedName>
</protein>
<dbReference type="AlphaFoldDB" id="A0A454JJ17"/>
<name>A0A454JJ17_9NEIS</name>
<accession>A0A454JJ17</accession>
<feature type="domain" description="WYL" evidence="1">
    <location>
        <begin position="110"/>
        <end position="177"/>
    </location>
</feature>
<dbReference type="Proteomes" id="UP000274139">
    <property type="component" value="Unassembled WGS sequence"/>
</dbReference>
<sequence length="274" mass="31211">MTEPKSVKQQRMRAMQGVLAWEGSIGNTRVRELFGLQMIQASRLLAEFRDLMDDQVMISGRAKALIPTTPAKLKTDVSLDEYVRLTKSSSENKDFLFDARVDLTEIDPHVFALLRQAALTQSGVEIVYASMSSPVPNERRVFPHAIVEVGRRWHLRAWCESRGEFRDFNLGRIHGVTGLPETKAPFTQKDDAAWNTRVILQLAAHRALSQEQQLVVRNELFAGTMGRRLSIRACLVQYVIQDLRAAVRPDKETPPDYQIEVSNMEDLNEVLFFK</sequence>
<comment type="caution">
    <text evidence="4">The sequence shown here is derived from an EMBL/GenBank/DDBJ whole genome shotgun (WGS) entry which is preliminary data.</text>
</comment>
<dbReference type="InterPro" id="IPR026881">
    <property type="entry name" value="WYL_dom"/>
</dbReference>
<dbReference type="RefSeq" id="WP_103524480.1">
    <property type="nucleotide sequence ID" value="NZ_JAIZDC010000001.1"/>
</dbReference>
<evidence type="ECO:0000259" key="1">
    <source>
        <dbReference type="Pfam" id="PF13280"/>
    </source>
</evidence>
<feature type="domain" description="DNA-binding transcriptional repressor CapW C-terminal dimerisation" evidence="2">
    <location>
        <begin position="198"/>
        <end position="267"/>
    </location>
</feature>
<dbReference type="PANTHER" id="PTHR34580:SF3">
    <property type="entry name" value="PROTEIN PAFB"/>
    <property type="match status" value="1"/>
</dbReference>
<dbReference type="EMBL" id="RFAR01000036">
    <property type="protein sequence ID" value="RMC98541.1"/>
    <property type="molecule type" value="Genomic_DNA"/>
</dbReference>
<dbReference type="InterPro" id="IPR051534">
    <property type="entry name" value="CBASS_pafABC_assoc_protein"/>
</dbReference>
<dbReference type="PANTHER" id="PTHR34580">
    <property type="match status" value="1"/>
</dbReference>
<dbReference type="PROSITE" id="PS52050">
    <property type="entry name" value="WYL"/>
    <property type="match status" value="1"/>
</dbReference>
<dbReference type="InterPro" id="IPR059020">
    <property type="entry name" value="CapW_CTD"/>
</dbReference>
<evidence type="ECO:0000313" key="4">
    <source>
        <dbReference type="EMBL" id="RMC98541.1"/>
    </source>
</evidence>
<keyword evidence="5" id="KW-1185">Reference proteome</keyword>
<evidence type="ECO:0000259" key="2">
    <source>
        <dbReference type="Pfam" id="PF26107"/>
    </source>
</evidence>
<feature type="domain" description="DNA-binding transcriptional repressor CapW winged helix-turn-helix" evidence="3">
    <location>
        <begin position="9"/>
        <end position="83"/>
    </location>
</feature>
<gene>
    <name evidence="4" type="ORF">EAY64_09225</name>
</gene>
<evidence type="ECO:0000313" key="5">
    <source>
        <dbReference type="Proteomes" id="UP000274139"/>
    </source>
</evidence>
<dbReference type="Pfam" id="PF26109">
    <property type="entry name" value="WHD_BrxR"/>
    <property type="match status" value="1"/>
</dbReference>
<dbReference type="Pfam" id="PF13280">
    <property type="entry name" value="WYL"/>
    <property type="match status" value="1"/>
</dbReference>
<proteinExistence type="predicted"/>
<dbReference type="OrthoDB" id="6400324at2"/>
<organism evidence="4 5">
    <name type="scientific">Aquitalea palustris</name>
    <dbReference type="NCBI Taxonomy" id="2480983"/>
    <lineage>
        <taxon>Bacteria</taxon>
        <taxon>Pseudomonadati</taxon>
        <taxon>Pseudomonadota</taxon>
        <taxon>Betaproteobacteria</taxon>
        <taxon>Neisseriales</taxon>
        <taxon>Chromobacteriaceae</taxon>
        <taxon>Aquitalea</taxon>
    </lineage>
</organism>
<evidence type="ECO:0000259" key="3">
    <source>
        <dbReference type="Pfam" id="PF26109"/>
    </source>
</evidence>
<reference evidence="4 5" key="1">
    <citation type="submission" date="2018-10" db="EMBL/GenBank/DDBJ databases">
        <title>Draft genome sequence of Aquitalea MWU14-2217 isolated from a wild cranberry bog in Provincetown, Massachusetts.</title>
        <authorList>
            <person name="Ebadzadsahrai G."/>
            <person name="Soby S."/>
        </authorList>
    </citation>
    <scope>NUCLEOTIDE SEQUENCE [LARGE SCALE GENOMIC DNA]</scope>
    <source>
        <strain evidence="4 5">MWU14-2217</strain>
    </source>
</reference>
<dbReference type="Pfam" id="PF26107">
    <property type="entry name" value="BrxR_CTD"/>
    <property type="match status" value="1"/>
</dbReference>